<keyword evidence="3" id="KW-0998">Cell outer membrane</keyword>
<dbReference type="InterPro" id="IPR011990">
    <property type="entry name" value="TPR-like_helical_dom_sf"/>
</dbReference>
<dbReference type="InterPro" id="IPR011659">
    <property type="entry name" value="WD40"/>
</dbReference>
<gene>
    <name evidence="6" type="ORF">ACFFVB_08540</name>
</gene>
<dbReference type="Proteomes" id="UP001589605">
    <property type="component" value="Unassembled WGS sequence"/>
</dbReference>
<comment type="subcellular location">
    <subcellularLocation>
        <location evidence="1">Cell outer membrane</location>
    </subcellularLocation>
</comment>
<reference evidence="6 7" key="1">
    <citation type="submission" date="2024-09" db="EMBL/GenBank/DDBJ databases">
        <authorList>
            <person name="Sun Q."/>
            <person name="Mori K."/>
        </authorList>
    </citation>
    <scope>NUCLEOTIDE SEQUENCE [LARGE SCALE GENOMIC DNA]</scope>
    <source>
        <strain evidence="6 7">CECT 8286</strain>
    </source>
</reference>
<keyword evidence="7" id="KW-1185">Reference proteome</keyword>
<dbReference type="InterPro" id="IPR008969">
    <property type="entry name" value="CarboxyPept-like_regulatory"/>
</dbReference>
<evidence type="ECO:0000259" key="5">
    <source>
        <dbReference type="PROSITE" id="PS51123"/>
    </source>
</evidence>
<dbReference type="SUPFAM" id="SSF49464">
    <property type="entry name" value="Carboxypeptidase regulatory domain-like"/>
    <property type="match status" value="1"/>
</dbReference>
<dbReference type="Gene3D" id="2.60.40.1120">
    <property type="entry name" value="Carboxypeptidase-like, regulatory domain"/>
    <property type="match status" value="1"/>
</dbReference>
<dbReference type="SUPFAM" id="SSF48452">
    <property type="entry name" value="TPR-like"/>
    <property type="match status" value="1"/>
</dbReference>
<dbReference type="PROSITE" id="PS51123">
    <property type="entry name" value="OMPA_2"/>
    <property type="match status" value="1"/>
</dbReference>
<evidence type="ECO:0000256" key="2">
    <source>
        <dbReference type="ARBA" id="ARBA00023136"/>
    </source>
</evidence>
<dbReference type="InterPro" id="IPR006665">
    <property type="entry name" value="OmpA-like"/>
</dbReference>
<dbReference type="Gene3D" id="3.30.1330.60">
    <property type="entry name" value="OmpA-like domain"/>
    <property type="match status" value="1"/>
</dbReference>
<dbReference type="PRINTS" id="PR01021">
    <property type="entry name" value="OMPADOMAIN"/>
</dbReference>
<accession>A0ABV5F116</accession>
<dbReference type="InterPro" id="IPR006664">
    <property type="entry name" value="OMP_bac"/>
</dbReference>
<sequence length="647" mass="73869">MKNKISIYSFFWVFLTMVTVTAVNGQEKEIIQANQNYEKLSFINAQKIYLSVAENGFRSEELYTKLANSYYFNAQYGQAVKWYDSLFSMVQVPKESINNLRYAQALRASGKPQQAMEYFNIFTRENDVESGTLLAEDYLRLMDKNSGRYDLEPIRKIYNTNKITFGNVLVKDALYYTSTKDSYKILNDKSGWDGLSFLSLYKIQLDSLNQSISEPKMLKGALKGKFHESSPVFSEDNNTMYFTRSSIPSDDDIDDYKLKIYKSVKINNKWQKAVELSINSDNFSTAHPTLNSDGSKLYFSSDRPGGYGESDIYMSSISLGGDLGEPVNLGPEVNTEGKETFPFVTTLNELYFSSDGHFGFGGLDVFYIKILDNHYGNLLNVGEPVNSYADDFAFGIDIKTHRGFISSNRSTKEGEFVYDNIYTFKERTPIVDVYLSKIEGYVTDKQSKKPITSARVSLRDSDGVVFQEVLTNENGFYTVETNTYTSYFVKSEKVRYDADEHISKTNLDHQEINFQLQPNIVDLVPEMDLAKVLNIPVIYFDYDQSNIRDDAEVELQKILVTLNTYPDLKIEIRSYTDSRGDDDYNMKLSSRRAQSTLDYLVSKNISSNRITAKGFGETVLINKCSNGVQCSSSEHQENRRSEFIVTK</sequence>
<protein>
    <submittedName>
        <fullName evidence="6">OmpA family protein</fullName>
    </submittedName>
</protein>
<organism evidence="6 7">
    <name type="scientific">Formosa undariae</name>
    <dbReference type="NCBI Taxonomy" id="1325436"/>
    <lineage>
        <taxon>Bacteria</taxon>
        <taxon>Pseudomonadati</taxon>
        <taxon>Bacteroidota</taxon>
        <taxon>Flavobacteriia</taxon>
        <taxon>Flavobacteriales</taxon>
        <taxon>Flavobacteriaceae</taxon>
        <taxon>Formosa</taxon>
    </lineage>
</organism>
<name>A0ABV5F116_9FLAO</name>
<comment type="caution">
    <text evidence="6">The sequence shown here is derived from an EMBL/GenBank/DDBJ whole genome shotgun (WGS) entry which is preliminary data.</text>
</comment>
<dbReference type="Gene3D" id="1.25.40.10">
    <property type="entry name" value="Tetratricopeptide repeat domain"/>
    <property type="match status" value="1"/>
</dbReference>
<evidence type="ECO:0000256" key="4">
    <source>
        <dbReference type="PROSITE-ProRule" id="PRU00473"/>
    </source>
</evidence>
<dbReference type="InterPro" id="IPR036737">
    <property type="entry name" value="OmpA-like_sf"/>
</dbReference>
<dbReference type="PANTHER" id="PTHR30329:SF21">
    <property type="entry name" value="LIPOPROTEIN YIAD-RELATED"/>
    <property type="match status" value="1"/>
</dbReference>
<evidence type="ECO:0000313" key="7">
    <source>
        <dbReference type="Proteomes" id="UP001589605"/>
    </source>
</evidence>
<proteinExistence type="predicted"/>
<dbReference type="InterPro" id="IPR050330">
    <property type="entry name" value="Bact_OuterMem_StrucFunc"/>
</dbReference>
<dbReference type="SUPFAM" id="SSF82171">
    <property type="entry name" value="DPP6 N-terminal domain-like"/>
    <property type="match status" value="1"/>
</dbReference>
<dbReference type="SUPFAM" id="SSF103088">
    <property type="entry name" value="OmpA-like"/>
    <property type="match status" value="1"/>
</dbReference>
<dbReference type="RefSeq" id="WP_382382308.1">
    <property type="nucleotide sequence ID" value="NZ_JBHMEZ010000010.1"/>
</dbReference>
<dbReference type="Pfam" id="PF07676">
    <property type="entry name" value="PD40"/>
    <property type="match status" value="2"/>
</dbReference>
<evidence type="ECO:0000256" key="1">
    <source>
        <dbReference type="ARBA" id="ARBA00004442"/>
    </source>
</evidence>
<dbReference type="PANTHER" id="PTHR30329">
    <property type="entry name" value="STATOR ELEMENT OF FLAGELLAR MOTOR COMPLEX"/>
    <property type="match status" value="1"/>
</dbReference>
<dbReference type="EMBL" id="JBHMEZ010000010">
    <property type="protein sequence ID" value="MFB9053127.1"/>
    <property type="molecule type" value="Genomic_DNA"/>
</dbReference>
<keyword evidence="2 4" id="KW-0472">Membrane</keyword>
<evidence type="ECO:0000256" key="3">
    <source>
        <dbReference type="ARBA" id="ARBA00023237"/>
    </source>
</evidence>
<dbReference type="Pfam" id="PF00691">
    <property type="entry name" value="OmpA"/>
    <property type="match status" value="1"/>
</dbReference>
<dbReference type="CDD" id="cd07185">
    <property type="entry name" value="OmpA_C-like"/>
    <property type="match status" value="1"/>
</dbReference>
<evidence type="ECO:0000313" key="6">
    <source>
        <dbReference type="EMBL" id="MFB9053127.1"/>
    </source>
</evidence>
<feature type="domain" description="OmpA-like" evidence="5">
    <location>
        <begin position="527"/>
        <end position="647"/>
    </location>
</feature>